<feature type="transmembrane region" description="Helical" evidence="11">
    <location>
        <begin position="21"/>
        <end position="39"/>
    </location>
</feature>
<keyword evidence="9 11" id="KW-0472">Membrane</keyword>
<keyword evidence="4" id="KW-0808">Transferase</keyword>
<dbReference type="PANTHER" id="PTHR46779">
    <property type="entry name" value="BETA-1,6-GALACTOSYLTRANSFERASE GALT29A"/>
    <property type="match status" value="1"/>
</dbReference>
<evidence type="ECO:0000256" key="10">
    <source>
        <dbReference type="ARBA" id="ARBA00023180"/>
    </source>
</evidence>
<dbReference type="CDD" id="cd19952">
    <property type="entry name" value="GT29"/>
    <property type="match status" value="1"/>
</dbReference>
<name>A0A843VIK9_COLES</name>
<dbReference type="Proteomes" id="UP000652761">
    <property type="component" value="Unassembled WGS sequence"/>
</dbReference>
<evidence type="ECO:0008006" key="14">
    <source>
        <dbReference type="Google" id="ProtNLM"/>
    </source>
</evidence>
<evidence type="ECO:0000256" key="7">
    <source>
        <dbReference type="ARBA" id="ARBA00022989"/>
    </source>
</evidence>
<accession>A0A843VIK9</accession>
<dbReference type="EMBL" id="NMUH01001897">
    <property type="protein sequence ID" value="MQL96278.1"/>
    <property type="molecule type" value="Genomic_DNA"/>
</dbReference>
<dbReference type="GO" id="GO:0008373">
    <property type="term" value="F:sialyltransferase activity"/>
    <property type="evidence" value="ECO:0007669"/>
    <property type="project" value="InterPro"/>
</dbReference>
<protein>
    <recommendedName>
        <fullName evidence="14">Sialyltransferase-like protein 1</fullName>
    </recommendedName>
</protein>
<evidence type="ECO:0000313" key="12">
    <source>
        <dbReference type="EMBL" id="MQL96278.1"/>
    </source>
</evidence>
<evidence type="ECO:0000256" key="4">
    <source>
        <dbReference type="ARBA" id="ARBA00022679"/>
    </source>
</evidence>
<dbReference type="OrthoDB" id="10264956at2759"/>
<dbReference type="InterPro" id="IPR001675">
    <property type="entry name" value="Glyco_trans_29"/>
</dbReference>
<keyword evidence="6" id="KW-0735">Signal-anchor</keyword>
<dbReference type="InterPro" id="IPR038578">
    <property type="entry name" value="GT29-like_sf"/>
</dbReference>
<evidence type="ECO:0000256" key="5">
    <source>
        <dbReference type="ARBA" id="ARBA00022692"/>
    </source>
</evidence>
<evidence type="ECO:0000256" key="6">
    <source>
        <dbReference type="ARBA" id="ARBA00022968"/>
    </source>
</evidence>
<sequence>MNQPDGQHCSADLVSQMKHSLRLRSGVVALFLVAVGTILCCRTAVRRADLAGRPLQLLDEAETAAAAASSSPPPLNASLMRLASVDPGDELLRRELEQLVEGSFTGRDPLYRSFASWRRFHHHSEHEELHPERRMQSKSVLRDIPGRLLRSPRDYRVFPELRRVARDWLRRGRFHPDVMSQLVDLVKRPLDLHNAALRSGEDPSSSTAGAGRYGSCAVVGNSGILLNSEHGHLIDGHDLVIRLNNARTRGFERNVGSRTSLAFINSNILHLCARRETCFCHPYGEHVPIIMYICQAAHFLDFTVCNASHKAPLLVTDPRFDRLCARIVKYYSLKRFAEGTGKPPEEWDNAHDAKMFHYSSGMQAVVAALGICDRVSVFGFGKSPEAKHHYHTNQKAELSLHDYDAEYAFYRDLAERPQVIPVLMESGFRVPPVVMYQ</sequence>
<keyword evidence="5 11" id="KW-0812">Transmembrane</keyword>
<dbReference type="Pfam" id="PF00777">
    <property type="entry name" value="Glyco_transf_29"/>
    <property type="match status" value="1"/>
</dbReference>
<keyword evidence="3" id="KW-0328">Glycosyltransferase</keyword>
<keyword evidence="8" id="KW-0333">Golgi apparatus</keyword>
<gene>
    <name evidence="12" type="ORF">Taro_028953</name>
</gene>
<comment type="similarity">
    <text evidence="2">Belongs to the glycosyltransferase 29 family.</text>
</comment>
<evidence type="ECO:0000256" key="1">
    <source>
        <dbReference type="ARBA" id="ARBA00004323"/>
    </source>
</evidence>
<dbReference type="AlphaFoldDB" id="A0A843VIK9"/>
<proteinExistence type="inferred from homology"/>
<evidence type="ECO:0000256" key="8">
    <source>
        <dbReference type="ARBA" id="ARBA00023034"/>
    </source>
</evidence>
<comment type="caution">
    <text evidence="12">The sequence shown here is derived from an EMBL/GenBank/DDBJ whole genome shotgun (WGS) entry which is preliminary data.</text>
</comment>
<keyword evidence="10" id="KW-0325">Glycoprotein</keyword>
<evidence type="ECO:0000256" key="11">
    <source>
        <dbReference type="SAM" id="Phobius"/>
    </source>
</evidence>
<dbReference type="GO" id="GO:0000139">
    <property type="term" value="C:Golgi membrane"/>
    <property type="evidence" value="ECO:0007669"/>
    <property type="project" value="UniProtKB-SubCell"/>
</dbReference>
<dbReference type="PANTHER" id="PTHR46779:SF1">
    <property type="entry name" value="BETA-1,6-GALACTOSYLTRANSFERASE GALT29A"/>
    <property type="match status" value="1"/>
</dbReference>
<dbReference type="Gene3D" id="3.90.1480.20">
    <property type="entry name" value="Glycosyl transferase family 29"/>
    <property type="match status" value="1"/>
</dbReference>
<organism evidence="12 13">
    <name type="scientific">Colocasia esculenta</name>
    <name type="common">Wild taro</name>
    <name type="synonym">Arum esculentum</name>
    <dbReference type="NCBI Taxonomy" id="4460"/>
    <lineage>
        <taxon>Eukaryota</taxon>
        <taxon>Viridiplantae</taxon>
        <taxon>Streptophyta</taxon>
        <taxon>Embryophyta</taxon>
        <taxon>Tracheophyta</taxon>
        <taxon>Spermatophyta</taxon>
        <taxon>Magnoliopsida</taxon>
        <taxon>Liliopsida</taxon>
        <taxon>Araceae</taxon>
        <taxon>Aroideae</taxon>
        <taxon>Colocasieae</taxon>
        <taxon>Colocasia</taxon>
    </lineage>
</organism>
<keyword evidence="13" id="KW-1185">Reference proteome</keyword>
<keyword evidence="7 11" id="KW-1133">Transmembrane helix</keyword>
<evidence type="ECO:0000256" key="3">
    <source>
        <dbReference type="ARBA" id="ARBA00022676"/>
    </source>
</evidence>
<dbReference type="SMR" id="A0A843VIK9"/>
<evidence type="ECO:0000256" key="9">
    <source>
        <dbReference type="ARBA" id="ARBA00023136"/>
    </source>
</evidence>
<evidence type="ECO:0000256" key="2">
    <source>
        <dbReference type="ARBA" id="ARBA00006003"/>
    </source>
</evidence>
<evidence type="ECO:0000313" key="13">
    <source>
        <dbReference type="Proteomes" id="UP000652761"/>
    </source>
</evidence>
<reference evidence="12" key="1">
    <citation type="submission" date="2017-07" db="EMBL/GenBank/DDBJ databases">
        <title>Taro Niue Genome Assembly and Annotation.</title>
        <authorList>
            <person name="Atibalentja N."/>
            <person name="Keating K."/>
            <person name="Fields C.J."/>
        </authorList>
    </citation>
    <scope>NUCLEOTIDE SEQUENCE</scope>
    <source>
        <strain evidence="12">Niue_2</strain>
        <tissue evidence="12">Leaf</tissue>
    </source>
</reference>
<comment type="subcellular location">
    <subcellularLocation>
        <location evidence="1">Golgi apparatus membrane</location>
        <topology evidence="1">Single-pass type II membrane protein</topology>
    </subcellularLocation>
</comment>